<organism evidence="2 3">
    <name type="scientific">Panagrolaimus davidi</name>
    <dbReference type="NCBI Taxonomy" id="227884"/>
    <lineage>
        <taxon>Eukaryota</taxon>
        <taxon>Metazoa</taxon>
        <taxon>Ecdysozoa</taxon>
        <taxon>Nematoda</taxon>
        <taxon>Chromadorea</taxon>
        <taxon>Rhabditida</taxon>
        <taxon>Tylenchina</taxon>
        <taxon>Panagrolaimomorpha</taxon>
        <taxon>Panagrolaimoidea</taxon>
        <taxon>Panagrolaimidae</taxon>
        <taxon>Panagrolaimus</taxon>
    </lineage>
</organism>
<accession>A0A914QM38</accession>
<keyword evidence="2" id="KW-1185">Reference proteome</keyword>
<dbReference type="WBParaSite" id="PDA_v2.g4316.t1">
    <property type="protein sequence ID" value="PDA_v2.g4316.t1"/>
    <property type="gene ID" value="PDA_v2.g4316"/>
</dbReference>
<feature type="transmembrane region" description="Helical" evidence="1">
    <location>
        <begin position="81"/>
        <end position="100"/>
    </location>
</feature>
<evidence type="ECO:0000256" key="1">
    <source>
        <dbReference type="SAM" id="Phobius"/>
    </source>
</evidence>
<keyword evidence="1" id="KW-0812">Transmembrane</keyword>
<keyword evidence="1" id="KW-1133">Transmembrane helix</keyword>
<dbReference type="Proteomes" id="UP000887578">
    <property type="component" value="Unplaced"/>
</dbReference>
<feature type="transmembrane region" description="Helical" evidence="1">
    <location>
        <begin position="12"/>
        <end position="35"/>
    </location>
</feature>
<name>A0A914QM38_9BILA</name>
<proteinExistence type="predicted"/>
<dbReference type="AlphaFoldDB" id="A0A914QM38"/>
<evidence type="ECO:0000313" key="2">
    <source>
        <dbReference type="Proteomes" id="UP000887578"/>
    </source>
</evidence>
<sequence>MEILRIPHMFIIVKWLRCILICLTTAEFLLLNVLYFSGNSSYNFGQFLTNSLMSAVIYGPISTGVSGCVRHLQYFMNDSKLLGISRTFSTVICAFLRVFFHHEFLSETPWILKYICYAIILISLFDNSILLYAVLTLPSARKPTRMQQFFLVDNVQRSLISRWANHAQGA</sequence>
<feature type="transmembrane region" description="Helical" evidence="1">
    <location>
        <begin position="112"/>
        <end position="137"/>
    </location>
</feature>
<feature type="transmembrane region" description="Helical" evidence="1">
    <location>
        <begin position="47"/>
        <end position="69"/>
    </location>
</feature>
<evidence type="ECO:0000313" key="3">
    <source>
        <dbReference type="WBParaSite" id="PDA_v2.g4316.t1"/>
    </source>
</evidence>
<keyword evidence="1" id="KW-0472">Membrane</keyword>
<protein>
    <submittedName>
        <fullName evidence="3">Uncharacterized protein</fullName>
    </submittedName>
</protein>
<reference evidence="3" key="1">
    <citation type="submission" date="2022-11" db="UniProtKB">
        <authorList>
            <consortium name="WormBaseParasite"/>
        </authorList>
    </citation>
    <scope>IDENTIFICATION</scope>
</reference>